<evidence type="ECO:0000256" key="6">
    <source>
        <dbReference type="ARBA" id="ARBA00025700"/>
    </source>
</evidence>
<evidence type="ECO:0000256" key="4">
    <source>
        <dbReference type="ARBA" id="ARBA00023004"/>
    </source>
</evidence>
<dbReference type="InterPro" id="IPR009016">
    <property type="entry name" value="Fe_hydrogenase"/>
</dbReference>
<dbReference type="Pfam" id="PF02906">
    <property type="entry name" value="Fe_hyd_lg_C"/>
    <property type="match status" value="1"/>
</dbReference>
<dbReference type="FunFam" id="3.30.70.20:FF:000042">
    <property type="entry name" value="Cytosolic Fe-S cluster assembly factor NAR1"/>
    <property type="match status" value="1"/>
</dbReference>
<evidence type="ECO:0000256" key="3">
    <source>
        <dbReference type="ARBA" id="ARBA00022723"/>
    </source>
</evidence>
<dbReference type="Gene3D" id="3.40.950.10">
    <property type="entry name" value="Fe-only Hydrogenase (Larger Subunit), Chain L, domain 3"/>
    <property type="match status" value="1"/>
</dbReference>
<dbReference type="InterPro" id="IPR050340">
    <property type="entry name" value="Cytosolic_Fe-S_CAF"/>
</dbReference>
<dbReference type="Gene3D" id="3.40.50.1780">
    <property type="match status" value="1"/>
</dbReference>
<dbReference type="GO" id="GO:0051539">
    <property type="term" value="F:4 iron, 4 sulfur cluster binding"/>
    <property type="evidence" value="ECO:0007669"/>
    <property type="project" value="UniProtKB-KW"/>
</dbReference>
<feature type="domain" description="Iron hydrogenase large subunit C-terminal" evidence="7">
    <location>
        <begin position="109"/>
        <end position="394"/>
    </location>
</feature>
<keyword evidence="3" id="KW-0479">Metal-binding</keyword>
<name>A0A2R5LEU4_9ACAR</name>
<keyword evidence="5" id="KW-0411">Iron-sulfur</keyword>
<dbReference type="SUPFAM" id="SSF53920">
    <property type="entry name" value="Fe-only hydrogenase"/>
    <property type="match status" value="1"/>
</dbReference>
<keyword evidence="2" id="KW-0004">4Fe-4S</keyword>
<comment type="function">
    <text evidence="6">Component of the cytosolic iron-sulfur (Fe/S) protein assembly machinery. Required for maturation of extramitochondrial Fe/S proteins.</text>
</comment>
<evidence type="ECO:0000256" key="1">
    <source>
        <dbReference type="ARBA" id="ARBA00006596"/>
    </source>
</evidence>
<organism evidence="8">
    <name type="scientific">Ornithodoros turicata</name>
    <dbReference type="NCBI Taxonomy" id="34597"/>
    <lineage>
        <taxon>Eukaryota</taxon>
        <taxon>Metazoa</taxon>
        <taxon>Ecdysozoa</taxon>
        <taxon>Arthropoda</taxon>
        <taxon>Chelicerata</taxon>
        <taxon>Arachnida</taxon>
        <taxon>Acari</taxon>
        <taxon>Parasitiformes</taxon>
        <taxon>Ixodida</taxon>
        <taxon>Ixodoidea</taxon>
        <taxon>Argasidae</taxon>
        <taxon>Ornithodorinae</taxon>
        <taxon>Ornithodoros</taxon>
    </lineage>
</organism>
<proteinExistence type="inferred from homology"/>
<accession>A0A2R5LEU4</accession>
<dbReference type="GO" id="GO:0046872">
    <property type="term" value="F:metal ion binding"/>
    <property type="evidence" value="ECO:0007669"/>
    <property type="project" value="UniProtKB-KW"/>
</dbReference>
<sequence length="469" mass="52733">MASRFSGVLQIADLNDFITPSQECIKPVKTEKKQNKTAAIKIGEDGTYTQVDEFGEEAKLEKAEITLSDCLACSGCITTAETVLITQQSTAELRNVLKANKDLAPDERKTIVVSVAPQAWASFAAKYEISYQEASERLTGYLMSLGVDYVLDTTFSREFTLLEVLKEFLERHREQKGLPLLTSVCPGFVCYAEKTHGDFLLPYLSRVKSPQQVMGTLVKGYLTTKQGRAPDQMYHVTVMPCYDKKLEASREDFYDEVHGTRDVDCVITPVEVETMLREDDLHLNSVAPHPLDFPFSWTEDRRDEGSGGYCEYVFVEAAKQLFGVALTKPLQYKTLRNQDLKEVVLEKEGKVVLRFAVANGFRNIQNIVQKLKRNKCPYDFVEIMACPAGCINGGAQLRPDDGDAKALMHRAQDAYQSSRHPGSDEGLSPLQLYREWLGVEEPSQGKTHLHLQTSFRAVEKMANALTIRW</sequence>
<dbReference type="AlphaFoldDB" id="A0A2R5LEU4"/>
<dbReference type="InterPro" id="IPR004108">
    <property type="entry name" value="Fe_hydrogenase_lsu_C"/>
</dbReference>
<dbReference type="PANTHER" id="PTHR11615">
    <property type="entry name" value="NITRATE, FORMATE, IRON DEHYDROGENASE"/>
    <property type="match status" value="1"/>
</dbReference>
<reference evidence="8" key="1">
    <citation type="submission" date="2018-03" db="EMBL/GenBank/DDBJ databases">
        <title>The relapsing fever spirochete Borrelia turicatae persists in the highly oxidative environment of its soft-bodied tick vector.</title>
        <authorList>
            <person name="Bourret T.J."/>
            <person name="Boyle W.K."/>
            <person name="Valenzuela J.G."/>
            <person name="Oliveira F."/>
            <person name="Lopez J.E."/>
        </authorList>
    </citation>
    <scope>NUCLEOTIDE SEQUENCE</scope>
    <source>
        <strain evidence="8">Kansas strain/isolate</strain>
        <tissue evidence="8">Salivary glands</tissue>
    </source>
</reference>
<evidence type="ECO:0000259" key="7">
    <source>
        <dbReference type="Pfam" id="PF02906"/>
    </source>
</evidence>
<evidence type="ECO:0000256" key="5">
    <source>
        <dbReference type="ARBA" id="ARBA00023014"/>
    </source>
</evidence>
<protein>
    <submittedName>
        <fullName evidence="8">Putative nuclear architecture related protein</fullName>
    </submittedName>
</protein>
<evidence type="ECO:0000256" key="2">
    <source>
        <dbReference type="ARBA" id="ARBA00022485"/>
    </source>
</evidence>
<keyword evidence="4" id="KW-0408">Iron</keyword>
<evidence type="ECO:0000313" key="8">
    <source>
        <dbReference type="EMBL" id="MBY07945.1"/>
    </source>
</evidence>
<dbReference type="EMBL" id="GGLE01003819">
    <property type="protein sequence ID" value="MBY07945.1"/>
    <property type="molecule type" value="Transcribed_RNA"/>
</dbReference>
<comment type="similarity">
    <text evidence="1">Belongs to the NARF family.</text>
</comment>